<accession>A0A168IPG6</accession>
<name>A0A168IPG6_CORDF</name>
<organism evidence="1 2">
    <name type="scientific">Akanthomyces lecanii RCEF 1005</name>
    <dbReference type="NCBI Taxonomy" id="1081108"/>
    <lineage>
        <taxon>Eukaryota</taxon>
        <taxon>Fungi</taxon>
        <taxon>Dikarya</taxon>
        <taxon>Ascomycota</taxon>
        <taxon>Pezizomycotina</taxon>
        <taxon>Sordariomycetes</taxon>
        <taxon>Hypocreomycetidae</taxon>
        <taxon>Hypocreales</taxon>
        <taxon>Cordycipitaceae</taxon>
        <taxon>Akanthomyces</taxon>
        <taxon>Cordyceps confragosa</taxon>
    </lineage>
</organism>
<keyword evidence="2" id="KW-1185">Reference proteome</keyword>
<comment type="caution">
    <text evidence="1">The sequence shown here is derived from an EMBL/GenBank/DDBJ whole genome shotgun (WGS) entry which is preliminary data.</text>
</comment>
<evidence type="ECO:0000313" key="2">
    <source>
        <dbReference type="Proteomes" id="UP000076881"/>
    </source>
</evidence>
<gene>
    <name evidence="1" type="ORF">LEL_02993</name>
</gene>
<dbReference type="STRING" id="1081108.A0A168IPG6"/>
<protein>
    <submittedName>
        <fullName evidence="1">Uncharacterized protein</fullName>
    </submittedName>
</protein>
<dbReference type="OrthoDB" id="4777826at2759"/>
<proteinExistence type="predicted"/>
<sequence>MAFYYKQTAVATALHGVCTLPTRRRLKSYLRSARLIHSHLDTTDSKLFNLPFFFLVSSDDSGVWENADFLRELCLALFQVASNGGALSTQARSAVEVYLKI</sequence>
<evidence type="ECO:0000313" key="1">
    <source>
        <dbReference type="EMBL" id="OAA79507.1"/>
    </source>
</evidence>
<dbReference type="Proteomes" id="UP000076881">
    <property type="component" value="Unassembled WGS sequence"/>
</dbReference>
<dbReference type="EMBL" id="AZHF01000002">
    <property type="protein sequence ID" value="OAA79507.1"/>
    <property type="molecule type" value="Genomic_DNA"/>
</dbReference>
<reference evidence="1 2" key="1">
    <citation type="journal article" date="2016" name="Genome Biol. Evol.">
        <title>Divergent and convergent evolution of fungal pathogenicity.</title>
        <authorList>
            <person name="Shang Y."/>
            <person name="Xiao G."/>
            <person name="Zheng P."/>
            <person name="Cen K."/>
            <person name="Zhan S."/>
            <person name="Wang C."/>
        </authorList>
    </citation>
    <scope>NUCLEOTIDE SEQUENCE [LARGE SCALE GENOMIC DNA]</scope>
    <source>
        <strain evidence="1 2">RCEF 1005</strain>
    </source>
</reference>
<dbReference type="AlphaFoldDB" id="A0A168IPG6"/>